<dbReference type="PROSITE" id="PS51186">
    <property type="entry name" value="GNAT"/>
    <property type="match status" value="1"/>
</dbReference>
<keyword evidence="3" id="KW-1185">Reference proteome</keyword>
<feature type="domain" description="N-acetyltransferase" evidence="1">
    <location>
        <begin position="16"/>
        <end position="159"/>
    </location>
</feature>
<dbReference type="InterPro" id="IPR016181">
    <property type="entry name" value="Acyl_CoA_acyltransferase"/>
</dbReference>
<keyword evidence="2" id="KW-0808">Transferase</keyword>
<protein>
    <submittedName>
        <fullName evidence="2">Predicted N-acyltransferase, GNAT family</fullName>
    </submittedName>
</protein>
<keyword evidence="2" id="KW-0012">Acyltransferase</keyword>
<proteinExistence type="predicted"/>
<dbReference type="Proteomes" id="UP000183900">
    <property type="component" value="Unassembled WGS sequence"/>
</dbReference>
<dbReference type="CDD" id="cd04301">
    <property type="entry name" value="NAT_SF"/>
    <property type="match status" value="1"/>
</dbReference>
<evidence type="ECO:0000313" key="3">
    <source>
        <dbReference type="Proteomes" id="UP000183900"/>
    </source>
</evidence>
<dbReference type="RefSeq" id="WP_082439928.1">
    <property type="nucleotide sequence ID" value="NZ_CYHE01000001.1"/>
</dbReference>
<dbReference type="EMBL" id="CYHE01000001">
    <property type="protein sequence ID" value="CUA91927.1"/>
    <property type="molecule type" value="Genomic_DNA"/>
</dbReference>
<dbReference type="Gene3D" id="3.40.630.30">
    <property type="match status" value="1"/>
</dbReference>
<reference evidence="3" key="1">
    <citation type="submission" date="2015-08" db="EMBL/GenBank/DDBJ databases">
        <authorList>
            <person name="Varghese N."/>
        </authorList>
    </citation>
    <scope>NUCLEOTIDE SEQUENCE [LARGE SCALE GENOMIC DNA]</scope>
    <source>
        <strain evidence="3">DSM 23407</strain>
    </source>
</reference>
<evidence type="ECO:0000259" key="1">
    <source>
        <dbReference type="PROSITE" id="PS51186"/>
    </source>
</evidence>
<sequence length="162" mass="18211">MTAAREVPAGWSCRWFPFDELPLAALYEVLKLRVDVFVVEQNCPYREIDGRDPEALHYLLKDGEGRLAAYLRAFAPSAEEPFVRLGRIVVAPHARGLRLGDHLMQAGLAWAWDLYPQADVELSAQAHLQRFYGSHGFEPTGEIYLEDGIPHVDMRRPAAPAA</sequence>
<evidence type="ECO:0000313" key="2">
    <source>
        <dbReference type="EMBL" id="CUA91927.1"/>
    </source>
</evidence>
<dbReference type="SUPFAM" id="SSF55729">
    <property type="entry name" value="Acyl-CoA N-acyltransferases (Nat)"/>
    <property type="match status" value="1"/>
</dbReference>
<organism evidence="2 3">
    <name type="scientific">Pannonibacter indicus</name>
    <dbReference type="NCBI Taxonomy" id="466044"/>
    <lineage>
        <taxon>Bacteria</taxon>
        <taxon>Pseudomonadati</taxon>
        <taxon>Pseudomonadota</taxon>
        <taxon>Alphaproteobacteria</taxon>
        <taxon>Hyphomicrobiales</taxon>
        <taxon>Stappiaceae</taxon>
        <taxon>Pannonibacter</taxon>
    </lineage>
</organism>
<gene>
    <name evidence="2" type="ORF">Ga0061067_101176</name>
</gene>
<name>A0A0K6HLJ4_9HYPH</name>
<dbReference type="InterPro" id="IPR000182">
    <property type="entry name" value="GNAT_dom"/>
</dbReference>
<dbReference type="Pfam" id="PF13673">
    <property type="entry name" value="Acetyltransf_10"/>
    <property type="match status" value="1"/>
</dbReference>
<dbReference type="AlphaFoldDB" id="A0A0K6HLJ4"/>
<dbReference type="GO" id="GO:0016747">
    <property type="term" value="F:acyltransferase activity, transferring groups other than amino-acyl groups"/>
    <property type="evidence" value="ECO:0007669"/>
    <property type="project" value="InterPro"/>
</dbReference>
<dbReference type="OrthoDB" id="9796171at2"/>
<accession>A0A0K6HLJ4</accession>